<feature type="region of interest" description="Disordered" evidence="1">
    <location>
        <begin position="145"/>
        <end position="173"/>
    </location>
</feature>
<evidence type="ECO:0000256" key="1">
    <source>
        <dbReference type="SAM" id="MobiDB-lite"/>
    </source>
</evidence>
<gene>
    <name evidence="2" type="ORF">SAMN02787118_14819</name>
</gene>
<evidence type="ECO:0000313" key="3">
    <source>
        <dbReference type="Proteomes" id="UP000181942"/>
    </source>
</evidence>
<protein>
    <submittedName>
        <fullName evidence="2">Uncharacterized protein</fullName>
    </submittedName>
</protein>
<name>A0A1I2XLD4_9ACTN</name>
<reference evidence="2 3" key="1">
    <citation type="submission" date="2016-10" db="EMBL/GenBank/DDBJ databases">
        <authorList>
            <person name="de Groot N.N."/>
        </authorList>
    </citation>
    <scope>NUCLEOTIDE SEQUENCE [LARGE SCALE GENOMIC DNA]</scope>
    <source>
        <strain evidence="2 3">OK461</strain>
    </source>
</reference>
<sequence length="399" mass="42850">MSGGAVSATSRRENVPAPRDSVQQLAAEHLAGRREVGQLPVYVRHQIDGQQRQRGTQPPDPPSRARPACPWCRVDEVQDRVGGRDGAQQPQIGGCPALHGGHHRQLAQLPPGRGASEVEGEGEAVGHRGHPQVLLQRLEHPGQRLGDRAGAQQARFGQRPGRHRGDGPGLEQPQLPVRIEAELHVLGAAERPLGLLGQVHQPHSPPVGKEPVASCFGRVGTHQAGEAGELIAHPLGTAVDELMRSAGHRADEDPVSATLDGVGAEHHAADGGLEHRLHQHRHSIIVWGPLRRAQRPDSPSGVKDDLHRDGELLPAPHIQHRLEPPRHRGVLGVLVRGGGPHDQRPFLGAGQRPPRGAHRVLPGSRPGRPVGRHQYEPWKRRQPRHSGTGQIGGLRAGGG</sequence>
<feature type="compositionally biased region" description="Gly residues" evidence="1">
    <location>
        <begin position="389"/>
        <end position="399"/>
    </location>
</feature>
<dbReference type="AlphaFoldDB" id="A0A1I2XLD4"/>
<dbReference type="EMBL" id="FONR01000048">
    <property type="protein sequence ID" value="SFH13839.1"/>
    <property type="molecule type" value="Genomic_DNA"/>
</dbReference>
<feature type="region of interest" description="Disordered" evidence="1">
    <location>
        <begin position="1"/>
        <end position="68"/>
    </location>
</feature>
<evidence type="ECO:0000313" key="2">
    <source>
        <dbReference type="EMBL" id="SFH13839.1"/>
    </source>
</evidence>
<feature type="region of interest" description="Disordered" evidence="1">
    <location>
        <begin position="339"/>
        <end position="399"/>
    </location>
</feature>
<feature type="region of interest" description="Disordered" evidence="1">
    <location>
        <begin position="100"/>
        <end position="127"/>
    </location>
</feature>
<dbReference type="Proteomes" id="UP000181942">
    <property type="component" value="Unassembled WGS sequence"/>
</dbReference>
<organism evidence="2 3">
    <name type="scientific">Streptomyces mirabilis</name>
    <dbReference type="NCBI Taxonomy" id="68239"/>
    <lineage>
        <taxon>Bacteria</taxon>
        <taxon>Bacillati</taxon>
        <taxon>Actinomycetota</taxon>
        <taxon>Actinomycetes</taxon>
        <taxon>Kitasatosporales</taxon>
        <taxon>Streptomycetaceae</taxon>
        <taxon>Streptomyces</taxon>
    </lineage>
</organism>
<accession>A0A1I2XLD4</accession>
<proteinExistence type="predicted"/>